<feature type="domain" description="Radical SAM core" evidence="15">
    <location>
        <begin position="32"/>
        <end position="261"/>
    </location>
</feature>
<comment type="subunit">
    <text evidence="13">Homodimer.</text>
</comment>
<dbReference type="HAMAP" id="MF_01694">
    <property type="entry name" value="BioB"/>
    <property type="match status" value="1"/>
</dbReference>
<evidence type="ECO:0000256" key="4">
    <source>
        <dbReference type="ARBA" id="ARBA00022485"/>
    </source>
</evidence>
<dbReference type="GO" id="GO:0005506">
    <property type="term" value="F:iron ion binding"/>
    <property type="evidence" value="ECO:0007669"/>
    <property type="project" value="UniProtKB-UniRule"/>
</dbReference>
<keyword evidence="9 13" id="KW-0093">Biotin biosynthesis</keyword>
<comment type="function">
    <text evidence="13">Catalyzes the conversion of dethiobiotin (DTB) to biotin by the insertion of a sulfur atom into dethiobiotin via a radical-based mechanism.</text>
</comment>
<dbReference type="SMART" id="SM00876">
    <property type="entry name" value="BATS"/>
    <property type="match status" value="1"/>
</dbReference>
<evidence type="ECO:0000256" key="13">
    <source>
        <dbReference type="HAMAP-Rule" id="MF_01694"/>
    </source>
</evidence>
<evidence type="ECO:0000256" key="3">
    <source>
        <dbReference type="ARBA" id="ARBA00012236"/>
    </source>
</evidence>
<evidence type="ECO:0000256" key="9">
    <source>
        <dbReference type="ARBA" id="ARBA00022756"/>
    </source>
</evidence>
<dbReference type="Gene3D" id="3.20.20.70">
    <property type="entry name" value="Aldolase class I"/>
    <property type="match status" value="1"/>
</dbReference>
<feature type="binding site" evidence="13 14">
    <location>
        <position position="184"/>
    </location>
    <ligand>
        <name>[2Fe-2S] cluster</name>
        <dbReference type="ChEBI" id="CHEBI:190135"/>
    </ligand>
</feature>
<evidence type="ECO:0000256" key="10">
    <source>
        <dbReference type="ARBA" id="ARBA00023004"/>
    </source>
</evidence>
<dbReference type="PANTHER" id="PTHR22976">
    <property type="entry name" value="BIOTIN SYNTHASE"/>
    <property type="match status" value="1"/>
</dbReference>
<keyword evidence="10 13" id="KW-0408">Iron</keyword>
<feature type="binding site" evidence="13 14">
    <location>
        <position position="256"/>
    </location>
    <ligand>
        <name>[2Fe-2S] cluster</name>
        <dbReference type="ChEBI" id="CHEBI:190135"/>
    </ligand>
</feature>
<dbReference type="InterPro" id="IPR010722">
    <property type="entry name" value="BATS_dom"/>
</dbReference>
<dbReference type="InterPro" id="IPR006638">
    <property type="entry name" value="Elp3/MiaA/NifB-like_rSAM"/>
</dbReference>
<comment type="cofactor">
    <cofactor evidence="14">
        <name>[2Fe-2S] cluster</name>
        <dbReference type="ChEBI" id="CHEBI:190135"/>
    </cofactor>
    <text evidence="14">Binds 1 [2Fe-2S] cluster. The cluster is coordinated with 3 cysteines and 1 arginine.</text>
</comment>
<dbReference type="PROSITE" id="PS51918">
    <property type="entry name" value="RADICAL_SAM"/>
    <property type="match status" value="1"/>
</dbReference>
<feature type="binding site" evidence="13 14">
    <location>
        <position position="91"/>
    </location>
    <ligand>
        <name>[2Fe-2S] cluster</name>
        <dbReference type="ChEBI" id="CHEBI:190135"/>
    </ligand>
</feature>
<protein>
    <recommendedName>
        <fullName evidence="3 13">Biotin synthase</fullName>
        <ecNumber evidence="3 13">2.8.1.6</ecNumber>
    </recommendedName>
</protein>
<keyword evidence="17" id="KW-1185">Reference proteome</keyword>
<dbReference type="SFLD" id="SFLDF00272">
    <property type="entry name" value="biotin_synthase"/>
    <property type="match status" value="1"/>
</dbReference>
<dbReference type="NCBIfam" id="TIGR00433">
    <property type="entry name" value="bioB"/>
    <property type="match status" value="1"/>
</dbReference>
<dbReference type="SUPFAM" id="SSF102114">
    <property type="entry name" value="Radical SAM enzymes"/>
    <property type="match status" value="1"/>
</dbReference>
<dbReference type="Pfam" id="PF06968">
    <property type="entry name" value="BATS"/>
    <property type="match status" value="1"/>
</dbReference>
<dbReference type="PANTHER" id="PTHR22976:SF2">
    <property type="entry name" value="BIOTIN SYNTHASE, MITOCHONDRIAL"/>
    <property type="match status" value="1"/>
</dbReference>
<dbReference type="GO" id="GO:0004076">
    <property type="term" value="F:biotin synthase activity"/>
    <property type="evidence" value="ECO:0007669"/>
    <property type="project" value="UniProtKB-UniRule"/>
</dbReference>
<evidence type="ECO:0000256" key="11">
    <source>
        <dbReference type="ARBA" id="ARBA00023014"/>
    </source>
</evidence>
<comment type="cofactor">
    <cofactor evidence="13">
        <name>[2Fe-2S] cluster</name>
        <dbReference type="ChEBI" id="CHEBI:190135"/>
    </cofactor>
    <text evidence="13">Binds 1 [2Fe-2S] cluster. The cluster is coordinated with 3 cysteines and 1 arginine.</text>
</comment>
<reference evidence="16 17" key="1">
    <citation type="submission" date="2016-05" db="EMBL/GenBank/DDBJ databases">
        <title>Diversity and Homogeneity among Thermoacidophilic Verrucomicrobia Methanotrophs Linked with Geographical Origin.</title>
        <authorList>
            <person name="Erikstad H.-A."/>
            <person name="Smestad N.B."/>
            <person name="Ceballos R.M."/>
            <person name="Birkeland N.-K."/>
        </authorList>
    </citation>
    <scope>NUCLEOTIDE SEQUENCE [LARGE SCALE GENOMIC DNA]</scope>
    <source>
        <strain evidence="16 17">Phi</strain>
    </source>
</reference>
<evidence type="ECO:0000256" key="7">
    <source>
        <dbReference type="ARBA" id="ARBA00022714"/>
    </source>
</evidence>
<dbReference type="InterPro" id="IPR024177">
    <property type="entry name" value="Biotin_synthase"/>
</dbReference>
<organism evidence="16 17">
    <name type="scientific">Methylacidiphilum caldifontis</name>
    <dbReference type="NCBI Taxonomy" id="2795386"/>
    <lineage>
        <taxon>Bacteria</taxon>
        <taxon>Pseudomonadati</taxon>
        <taxon>Verrucomicrobiota</taxon>
        <taxon>Methylacidiphilae</taxon>
        <taxon>Methylacidiphilales</taxon>
        <taxon>Methylacidiphilaceae</taxon>
        <taxon>Methylacidiphilum (ex Ratnadevi et al. 2023)</taxon>
    </lineage>
</organism>
<dbReference type="InterPro" id="IPR007197">
    <property type="entry name" value="rSAM"/>
</dbReference>
<dbReference type="RefSeq" id="WP_134440808.1">
    <property type="nucleotide sequence ID" value="NZ_LXQC01000187.1"/>
</dbReference>
<proteinExistence type="inferred from homology"/>
<dbReference type="InterPro" id="IPR002684">
    <property type="entry name" value="Biotin_synth/BioAB"/>
</dbReference>
<name>A0A4Y8P7Z5_9BACT</name>
<evidence type="ECO:0000259" key="15">
    <source>
        <dbReference type="PROSITE" id="PS51918"/>
    </source>
</evidence>
<keyword evidence="4 13" id="KW-0004">4Fe-4S</keyword>
<dbReference type="EMBL" id="LXQC01000187">
    <property type="protein sequence ID" value="TFE66162.1"/>
    <property type="molecule type" value="Genomic_DNA"/>
</dbReference>
<evidence type="ECO:0000256" key="12">
    <source>
        <dbReference type="ARBA" id="ARBA00051157"/>
    </source>
</evidence>
<dbReference type="OrthoDB" id="9786826at2"/>
<keyword evidence="6 13" id="KW-0949">S-adenosyl-L-methionine</keyword>
<evidence type="ECO:0000256" key="2">
    <source>
        <dbReference type="ARBA" id="ARBA00010765"/>
    </source>
</evidence>
<dbReference type="GO" id="GO:0051539">
    <property type="term" value="F:4 iron, 4 sulfur cluster binding"/>
    <property type="evidence" value="ECO:0007669"/>
    <property type="project" value="UniProtKB-KW"/>
</dbReference>
<dbReference type="SFLD" id="SFLDG01060">
    <property type="entry name" value="BATS_domain_containing"/>
    <property type="match status" value="1"/>
</dbReference>
<feature type="binding site" evidence="13 14">
    <location>
        <position position="47"/>
    </location>
    <ligand>
        <name>[4Fe-4S] cluster</name>
        <dbReference type="ChEBI" id="CHEBI:49883"/>
        <note>4Fe-4S-S-AdoMet</note>
    </ligand>
</feature>
<feature type="binding site" evidence="13 14">
    <location>
        <position position="51"/>
    </location>
    <ligand>
        <name>[4Fe-4S] cluster</name>
        <dbReference type="ChEBI" id="CHEBI:49883"/>
        <note>4Fe-4S-S-AdoMet</note>
    </ligand>
</feature>
<dbReference type="InterPro" id="IPR013785">
    <property type="entry name" value="Aldolase_TIM"/>
</dbReference>
<comment type="pathway">
    <text evidence="1 13">Cofactor biosynthesis; biotin biosynthesis; biotin from 7,8-diaminononanoate: step 2/2.</text>
</comment>
<dbReference type="PIRSF" id="PIRSF001619">
    <property type="entry name" value="Biotin_synth"/>
    <property type="match status" value="1"/>
</dbReference>
<feature type="binding site" evidence="13 14">
    <location>
        <position position="124"/>
    </location>
    <ligand>
        <name>[2Fe-2S] cluster</name>
        <dbReference type="ChEBI" id="CHEBI:190135"/>
    </ligand>
</feature>
<dbReference type="Proteomes" id="UP000297713">
    <property type="component" value="Unassembled WGS sequence"/>
</dbReference>
<dbReference type="CDD" id="cd01335">
    <property type="entry name" value="Radical_SAM"/>
    <property type="match status" value="1"/>
</dbReference>
<evidence type="ECO:0000256" key="6">
    <source>
        <dbReference type="ARBA" id="ARBA00022691"/>
    </source>
</evidence>
<evidence type="ECO:0000313" key="17">
    <source>
        <dbReference type="Proteomes" id="UP000297713"/>
    </source>
</evidence>
<dbReference type="Pfam" id="PF04055">
    <property type="entry name" value="Radical_SAM"/>
    <property type="match status" value="1"/>
</dbReference>
<comment type="cofactor">
    <cofactor evidence="13 14">
        <name>[4Fe-4S] cluster</name>
        <dbReference type="ChEBI" id="CHEBI:49883"/>
    </cofactor>
    <text evidence="13 14">Binds 1 [4Fe-4S] cluster. The cluster is coordinated with 3 cysteines and an exchangeable S-adenosyl-L-methionine.</text>
</comment>
<comment type="similarity">
    <text evidence="2 13">Belongs to the radical SAM superfamily. Biotin synthase family.</text>
</comment>
<sequence>MKDYFAIEQIYNQPLDELLKGALQAKESSRKNGVQFCQLLNIKSGGCSEDCKYCAQSAHYRTPIAKGALLDEEEIFEEGLKAKKNGATRFCLGAAWRGLSGNEKKTNQICKIIEKIRSLGMELCLSSGFLTEKAALMLKESGLNVYNHNLNTGPGYYPRIATTHRFEDRLNTVKIVQKVGLKLCSGGIIGMGESLKDRLEMLYYLNTLAESPESIPINLFMPIKGTPLYETAAIDYIDLVRIIATARILFPQSRIRLAAGRKLLDEKTLTLCYLAGVNSIFIGEKLLTQSNVQLEKDYALLKKLNLRKEEN</sequence>
<keyword evidence="5 13" id="KW-0808">Transferase</keyword>
<evidence type="ECO:0000256" key="5">
    <source>
        <dbReference type="ARBA" id="ARBA00022679"/>
    </source>
</evidence>
<comment type="caution">
    <text evidence="16">The sequence shown here is derived from an EMBL/GenBank/DDBJ whole genome shotgun (WGS) entry which is preliminary data.</text>
</comment>
<dbReference type="GO" id="GO:0009102">
    <property type="term" value="P:biotin biosynthetic process"/>
    <property type="evidence" value="ECO:0007669"/>
    <property type="project" value="UniProtKB-UniRule"/>
</dbReference>
<keyword evidence="8 13" id="KW-0479">Metal-binding</keyword>
<evidence type="ECO:0000256" key="8">
    <source>
        <dbReference type="ARBA" id="ARBA00022723"/>
    </source>
</evidence>
<dbReference type="SFLD" id="SFLDG01278">
    <property type="entry name" value="biotin_synthase_like"/>
    <property type="match status" value="1"/>
</dbReference>
<dbReference type="GO" id="GO:0051537">
    <property type="term" value="F:2 iron, 2 sulfur cluster binding"/>
    <property type="evidence" value="ECO:0007669"/>
    <property type="project" value="UniProtKB-KW"/>
</dbReference>
<keyword evidence="7 13" id="KW-0001">2Fe-2S</keyword>
<evidence type="ECO:0000313" key="16">
    <source>
        <dbReference type="EMBL" id="TFE66162.1"/>
    </source>
</evidence>
<evidence type="ECO:0000256" key="14">
    <source>
        <dbReference type="PIRSR" id="PIRSR001619-1"/>
    </source>
</evidence>
<dbReference type="SFLD" id="SFLDS00029">
    <property type="entry name" value="Radical_SAM"/>
    <property type="match status" value="1"/>
</dbReference>
<evidence type="ECO:0000256" key="1">
    <source>
        <dbReference type="ARBA" id="ARBA00004942"/>
    </source>
</evidence>
<comment type="catalytic activity">
    <reaction evidence="12 13">
        <text>(4R,5S)-dethiobiotin + (sulfur carrier)-SH + 2 reduced [2Fe-2S]-[ferredoxin] + 2 S-adenosyl-L-methionine = (sulfur carrier)-H + biotin + 2 5'-deoxyadenosine + 2 L-methionine + 2 oxidized [2Fe-2S]-[ferredoxin]</text>
        <dbReference type="Rhea" id="RHEA:22060"/>
        <dbReference type="Rhea" id="RHEA-COMP:10000"/>
        <dbReference type="Rhea" id="RHEA-COMP:10001"/>
        <dbReference type="Rhea" id="RHEA-COMP:14737"/>
        <dbReference type="Rhea" id="RHEA-COMP:14739"/>
        <dbReference type="ChEBI" id="CHEBI:17319"/>
        <dbReference type="ChEBI" id="CHEBI:29917"/>
        <dbReference type="ChEBI" id="CHEBI:33737"/>
        <dbReference type="ChEBI" id="CHEBI:33738"/>
        <dbReference type="ChEBI" id="CHEBI:57586"/>
        <dbReference type="ChEBI" id="CHEBI:57844"/>
        <dbReference type="ChEBI" id="CHEBI:59789"/>
        <dbReference type="ChEBI" id="CHEBI:64428"/>
        <dbReference type="ChEBI" id="CHEBI:149473"/>
        <dbReference type="EC" id="2.8.1.6"/>
    </reaction>
</comment>
<dbReference type="UniPathway" id="UPA00078">
    <property type="reaction ID" value="UER00162"/>
</dbReference>
<dbReference type="InterPro" id="IPR058240">
    <property type="entry name" value="rSAM_sf"/>
</dbReference>
<dbReference type="EC" id="2.8.1.6" evidence="3 13"/>
<gene>
    <name evidence="13" type="primary">bioB</name>
    <name evidence="16" type="ORF">A7Q10_02145</name>
</gene>
<feature type="binding site" evidence="13 14">
    <location>
        <position position="54"/>
    </location>
    <ligand>
        <name>[4Fe-4S] cluster</name>
        <dbReference type="ChEBI" id="CHEBI:49883"/>
        <note>4Fe-4S-S-AdoMet</note>
    </ligand>
</feature>
<dbReference type="AlphaFoldDB" id="A0A4Y8P7Z5"/>
<keyword evidence="11 13" id="KW-0411">Iron-sulfur</keyword>
<accession>A0A4Y8P7Z5</accession>
<dbReference type="SMART" id="SM00729">
    <property type="entry name" value="Elp3"/>
    <property type="match status" value="1"/>
</dbReference>